<evidence type="ECO:0000313" key="6">
    <source>
        <dbReference type="Proteomes" id="UP000238308"/>
    </source>
</evidence>
<dbReference type="InterPro" id="IPR045004">
    <property type="entry name" value="ECH_dom"/>
</dbReference>
<accession>A0A2T0XJ51</accession>
<dbReference type="Pfam" id="PF16113">
    <property type="entry name" value="ECH_2"/>
    <property type="match status" value="1"/>
</dbReference>
<evidence type="ECO:0000256" key="1">
    <source>
        <dbReference type="ARBA" id="ARBA00001709"/>
    </source>
</evidence>
<gene>
    <name evidence="5" type="ORF">BCM14_0379</name>
</gene>
<dbReference type="GO" id="GO:0005829">
    <property type="term" value="C:cytosol"/>
    <property type="evidence" value="ECO:0007669"/>
    <property type="project" value="TreeGrafter"/>
</dbReference>
<dbReference type="NCBIfam" id="NF004127">
    <property type="entry name" value="PRK05617.1"/>
    <property type="match status" value="1"/>
</dbReference>
<reference evidence="5 6" key="1">
    <citation type="submission" date="2018-03" db="EMBL/GenBank/DDBJ databases">
        <title>Genomic Encyclopedia of Type Strains, Phase III (KMG-III): the genomes of soil and plant-associated and newly described type strains.</title>
        <authorList>
            <person name="Whitman W."/>
        </authorList>
    </citation>
    <scope>NUCLEOTIDE SEQUENCE [LARGE SCALE GENOMIC DNA]</scope>
    <source>
        <strain evidence="5 6">MWH-P2sevCIIIb</strain>
    </source>
</reference>
<comment type="catalytic activity">
    <reaction evidence="1">
        <text>3-hydroxy-2-methylpropanoyl-CoA + H2O = 3-hydroxy-2-methylpropanoate + CoA + H(+)</text>
        <dbReference type="Rhea" id="RHEA:20888"/>
        <dbReference type="ChEBI" id="CHEBI:11805"/>
        <dbReference type="ChEBI" id="CHEBI:15377"/>
        <dbReference type="ChEBI" id="CHEBI:15378"/>
        <dbReference type="ChEBI" id="CHEBI:57287"/>
        <dbReference type="ChEBI" id="CHEBI:57340"/>
        <dbReference type="EC" id="3.1.2.4"/>
    </reaction>
</comment>
<evidence type="ECO:0000259" key="4">
    <source>
        <dbReference type="Pfam" id="PF16113"/>
    </source>
</evidence>
<keyword evidence="3" id="KW-0378">Hydrolase</keyword>
<dbReference type="PANTHER" id="PTHR43176">
    <property type="entry name" value="3-HYDROXYISOBUTYRYL-COA HYDROLASE-RELATED"/>
    <property type="match status" value="1"/>
</dbReference>
<dbReference type="CDD" id="cd06558">
    <property type="entry name" value="crotonase-like"/>
    <property type="match status" value="1"/>
</dbReference>
<keyword evidence="6" id="KW-1185">Reference proteome</keyword>
<evidence type="ECO:0000313" key="5">
    <source>
        <dbReference type="EMBL" id="PRY98942.1"/>
    </source>
</evidence>
<comment type="caution">
    <text evidence="5">The sequence shown here is derived from an EMBL/GenBank/DDBJ whole genome shotgun (WGS) entry which is preliminary data.</text>
</comment>
<dbReference type="AlphaFoldDB" id="A0A2T0XJ51"/>
<dbReference type="OrthoDB" id="9790967at2"/>
<dbReference type="GO" id="GO:0003860">
    <property type="term" value="F:3-hydroxyisobutyryl-CoA hydrolase activity"/>
    <property type="evidence" value="ECO:0007669"/>
    <property type="project" value="UniProtKB-EC"/>
</dbReference>
<feature type="domain" description="Enoyl-CoA hydratase/isomerase" evidence="4">
    <location>
        <begin position="19"/>
        <end position="374"/>
    </location>
</feature>
<dbReference type="EC" id="3.1.2.4" evidence="2"/>
<dbReference type="RefSeq" id="WP_106226292.1">
    <property type="nucleotide sequence ID" value="NZ_PVTV01000011.1"/>
</dbReference>
<dbReference type="Proteomes" id="UP000238308">
    <property type="component" value="Unassembled WGS sequence"/>
</dbReference>
<name>A0A2T0XJ51_9BURK</name>
<dbReference type="EMBL" id="PVTV01000011">
    <property type="protein sequence ID" value="PRY98942.1"/>
    <property type="molecule type" value="Genomic_DNA"/>
</dbReference>
<dbReference type="PANTHER" id="PTHR43176:SF3">
    <property type="entry name" value="3-HYDROXYISOBUTYRYL-COA HYDROLASE, MITOCHONDRIAL"/>
    <property type="match status" value="1"/>
</dbReference>
<evidence type="ECO:0000256" key="3">
    <source>
        <dbReference type="ARBA" id="ARBA00022801"/>
    </source>
</evidence>
<dbReference type="Gene3D" id="3.90.226.10">
    <property type="entry name" value="2-enoyl-CoA Hydratase, Chain A, domain 1"/>
    <property type="match status" value="1"/>
</dbReference>
<organism evidence="5 6">
    <name type="scientific">Jezberella montanilacus</name>
    <dbReference type="NCBI Taxonomy" id="323426"/>
    <lineage>
        <taxon>Bacteria</taxon>
        <taxon>Pseudomonadati</taxon>
        <taxon>Pseudomonadota</taxon>
        <taxon>Betaproteobacteria</taxon>
        <taxon>Burkholderiales</taxon>
        <taxon>Alcaligenaceae</taxon>
        <taxon>Jezberella</taxon>
    </lineage>
</organism>
<evidence type="ECO:0000256" key="2">
    <source>
        <dbReference type="ARBA" id="ARBA00011915"/>
    </source>
</evidence>
<sequence>MSDIVLFEELVCEDGSKLGLATLNTPKTLNGLSLDMNRLLADQFEVWAADEDVVAILMRGAGDKAFCAGGDLHSLYHAMTEQPEQSATVQGYPGTFFSEEYTFDYRIHTFPKPIIVWGDGIVMGGGLGLMMGASHRVVTETSRLAFPEITIGLFPDVGGTWLLNRLPGKTGLFLGLTGAQINAADALYAGMADYHLPRSTWDSMIAQLKTQPWSRSTSEQAGSANSKLAARVCNDSLIHQVLDQLGSEPAPTIGSLQQHAPLIQKLCSGSDLNAIVKNLLALSDNPDPWLQRAAKTLSAGSPGSARLTFELLKRIKHVSLADAFRIEFVAGMGCAVHGDFAEGIRALLVDKDKQPRWNPATLEQATAEWVSKFFRAPYSPEQDPLRALGT</sequence>
<dbReference type="InterPro" id="IPR029045">
    <property type="entry name" value="ClpP/crotonase-like_dom_sf"/>
</dbReference>
<protein>
    <recommendedName>
        <fullName evidence="2">3-hydroxyisobutyryl-CoA hydrolase</fullName>
        <ecNumber evidence="2">3.1.2.4</ecNumber>
    </recommendedName>
</protein>
<dbReference type="InterPro" id="IPR032259">
    <property type="entry name" value="HIBYL-CoA-H"/>
</dbReference>
<dbReference type="SUPFAM" id="SSF52096">
    <property type="entry name" value="ClpP/crotonase"/>
    <property type="match status" value="1"/>
</dbReference>
<dbReference type="GO" id="GO:0006574">
    <property type="term" value="P:L-valine catabolic process"/>
    <property type="evidence" value="ECO:0007669"/>
    <property type="project" value="TreeGrafter"/>
</dbReference>
<proteinExistence type="predicted"/>